<dbReference type="InterPro" id="IPR016181">
    <property type="entry name" value="Acyl_CoA_acyltransferase"/>
</dbReference>
<accession>A0A7H8QB53</accession>
<evidence type="ECO:0000313" key="3">
    <source>
        <dbReference type="Proteomes" id="UP000509222"/>
    </source>
</evidence>
<evidence type="ECO:0000259" key="1">
    <source>
        <dbReference type="PROSITE" id="PS51186"/>
    </source>
</evidence>
<dbReference type="InterPro" id="IPR000182">
    <property type="entry name" value="GNAT_dom"/>
</dbReference>
<dbReference type="CDD" id="cd04301">
    <property type="entry name" value="NAT_SF"/>
    <property type="match status" value="1"/>
</dbReference>
<dbReference type="Gene3D" id="3.40.630.30">
    <property type="match status" value="1"/>
</dbReference>
<dbReference type="PROSITE" id="PS51186">
    <property type="entry name" value="GNAT"/>
    <property type="match status" value="1"/>
</dbReference>
<gene>
    <name evidence="2" type="ORF">HF394_11960</name>
</gene>
<keyword evidence="3" id="KW-1185">Reference proteome</keyword>
<dbReference type="SUPFAM" id="SSF55729">
    <property type="entry name" value="Acyl-CoA N-acyltransferases (Nat)"/>
    <property type="match status" value="1"/>
</dbReference>
<dbReference type="Pfam" id="PF00583">
    <property type="entry name" value="Acetyltransf_1"/>
    <property type="match status" value="1"/>
</dbReference>
<sequence>MYQKKQYVFKGTETVLATVRNYREEDFAGLIAVQQESFPPPFPEDLWWTKEQLASHLKHFPEGAICVEVNGEIAGSMTSLLVDFDPLHPQHTWEEVTDNGAIGNHKPNGKTLYIADLCVKPSFRKLDLGKLMMQSMYEHVVHYELDRLLGGGRISGYHKHASKLTAEQYVEDVVSGKLKDPVITFLLRCGRTPLSLVSDYLEDAESHNYALLMEWKNPFIENKLL</sequence>
<dbReference type="GO" id="GO:0016747">
    <property type="term" value="F:acyltransferase activity, transferring groups other than amino-acyl groups"/>
    <property type="evidence" value="ECO:0007669"/>
    <property type="project" value="InterPro"/>
</dbReference>
<protein>
    <submittedName>
        <fullName evidence="2">GNAT family N-acetyltransferase</fullName>
    </submittedName>
</protein>
<dbReference type="Proteomes" id="UP000509222">
    <property type="component" value="Chromosome"/>
</dbReference>
<dbReference type="EMBL" id="CP051177">
    <property type="protein sequence ID" value="QKX51248.1"/>
    <property type="molecule type" value="Genomic_DNA"/>
</dbReference>
<organism evidence="2 3">
    <name type="scientific">Planococcus glaciei</name>
    <dbReference type="NCBI Taxonomy" id="459472"/>
    <lineage>
        <taxon>Bacteria</taxon>
        <taxon>Bacillati</taxon>
        <taxon>Bacillota</taxon>
        <taxon>Bacilli</taxon>
        <taxon>Bacillales</taxon>
        <taxon>Caryophanaceae</taxon>
        <taxon>Planococcus</taxon>
    </lineage>
</organism>
<dbReference type="AlphaFoldDB" id="A0A7H8QB53"/>
<evidence type="ECO:0000313" key="2">
    <source>
        <dbReference type="EMBL" id="QKX51248.1"/>
    </source>
</evidence>
<dbReference type="RefSeq" id="WP_036804601.1">
    <property type="nucleotide sequence ID" value="NZ_CP051177.1"/>
</dbReference>
<proteinExistence type="predicted"/>
<reference evidence="2 3" key="1">
    <citation type="submission" date="2020-04" db="EMBL/GenBank/DDBJ databases">
        <authorList>
            <person name="Pajer P."/>
            <person name="Broz P."/>
        </authorList>
    </citation>
    <scope>NUCLEOTIDE SEQUENCE [LARGE SCALE GENOMIC DNA]</scope>
    <source>
        <strain evidence="3">NRL-ATB46093</strain>
    </source>
</reference>
<feature type="domain" description="N-acetyltransferase" evidence="1">
    <location>
        <begin position="17"/>
        <end position="218"/>
    </location>
</feature>
<keyword evidence="2" id="KW-0808">Transferase</keyword>
<reference evidence="3" key="2">
    <citation type="submission" date="2020-06" db="EMBL/GenBank/DDBJ databases">
        <title>Isolation of Planomicrobium glaciei.</title>
        <authorList>
            <person name="Malisova L."/>
            <person name="Safrankova R."/>
            <person name="Jakubu V."/>
            <person name="Spanelova P."/>
        </authorList>
    </citation>
    <scope>NUCLEOTIDE SEQUENCE [LARGE SCALE GENOMIC DNA]</scope>
    <source>
        <strain evidence="3">NRL-ATB46093</strain>
    </source>
</reference>
<name>A0A7H8QB53_9BACL</name>